<dbReference type="AlphaFoldDB" id="X1BWH6"/>
<evidence type="ECO:0000256" key="1">
    <source>
        <dbReference type="SAM" id="Phobius"/>
    </source>
</evidence>
<proteinExistence type="predicted"/>
<keyword evidence="1" id="KW-0812">Transmembrane</keyword>
<reference evidence="2" key="1">
    <citation type="journal article" date="2014" name="Front. Microbiol.">
        <title>High frequency of phylogenetically diverse reductive dehalogenase-homologous genes in deep subseafloor sedimentary metagenomes.</title>
        <authorList>
            <person name="Kawai M."/>
            <person name="Futagami T."/>
            <person name="Toyoda A."/>
            <person name="Takaki Y."/>
            <person name="Nishi S."/>
            <person name="Hori S."/>
            <person name="Arai W."/>
            <person name="Tsubouchi T."/>
            <person name="Morono Y."/>
            <person name="Uchiyama I."/>
            <person name="Ito T."/>
            <person name="Fujiyama A."/>
            <person name="Inagaki F."/>
            <person name="Takami H."/>
        </authorList>
    </citation>
    <scope>NUCLEOTIDE SEQUENCE</scope>
    <source>
        <strain evidence="2">Expedition CK06-06</strain>
    </source>
</reference>
<dbReference type="InterPro" id="IPR007383">
    <property type="entry name" value="DUF445"/>
</dbReference>
<dbReference type="Pfam" id="PF04286">
    <property type="entry name" value="DUF445"/>
    <property type="match status" value="1"/>
</dbReference>
<evidence type="ECO:0000313" key="2">
    <source>
        <dbReference type="EMBL" id="GAG85462.1"/>
    </source>
</evidence>
<name>X1BWH6_9ZZZZ</name>
<protein>
    <recommendedName>
        <fullName evidence="3">DUF445 domain-containing protein</fullName>
    </recommendedName>
</protein>
<keyword evidence="1" id="KW-1133">Transmembrane helix</keyword>
<accession>X1BWH6</accession>
<feature type="transmembrane region" description="Helical" evidence="1">
    <location>
        <begin position="111"/>
        <end position="128"/>
    </location>
</feature>
<sequence>VREKIDSFLESDSSWEIIDKYLTGLLKGVPPKLQDFFHEKQNIEKIRGFLPGIIKKLNIKDIIADNIEQQDTEQFENMIMKVAGDNLAAIEVLGGFLGMLAGVAIKVPSFLIFLPVGIVGLISIDLLLTKIKERF</sequence>
<feature type="transmembrane region" description="Helical" evidence="1">
    <location>
        <begin position="87"/>
        <end position="105"/>
    </location>
</feature>
<dbReference type="EMBL" id="BART01016729">
    <property type="protein sequence ID" value="GAG85462.1"/>
    <property type="molecule type" value="Genomic_DNA"/>
</dbReference>
<keyword evidence="1" id="KW-0472">Membrane</keyword>
<gene>
    <name evidence="2" type="ORF">S01H4_32091</name>
</gene>
<evidence type="ECO:0008006" key="3">
    <source>
        <dbReference type="Google" id="ProtNLM"/>
    </source>
</evidence>
<feature type="non-terminal residue" evidence="2">
    <location>
        <position position="1"/>
    </location>
</feature>
<comment type="caution">
    <text evidence="2">The sequence shown here is derived from an EMBL/GenBank/DDBJ whole genome shotgun (WGS) entry which is preliminary data.</text>
</comment>
<organism evidence="2">
    <name type="scientific">marine sediment metagenome</name>
    <dbReference type="NCBI Taxonomy" id="412755"/>
    <lineage>
        <taxon>unclassified sequences</taxon>
        <taxon>metagenomes</taxon>
        <taxon>ecological metagenomes</taxon>
    </lineage>
</organism>